<accession>A0A0F6B4H9</accession>
<dbReference type="EMBL" id="CP001363">
    <property type="protein sequence ID" value="ACY89420.1"/>
    <property type="molecule type" value="Genomic_DNA"/>
</dbReference>
<name>A0A0F6B4H9_SALT1</name>
<sequence length="42" mass="4632">MFNDERNVSGHKLPATDCVEHLLCRVPFTPALTIQAKVEPPG</sequence>
<gene>
    <name evidence="1" type="ordered locus">STM14_2988</name>
</gene>
<evidence type="ECO:0000313" key="1">
    <source>
        <dbReference type="EMBL" id="ACY89420.1"/>
    </source>
</evidence>
<organism evidence="1 2">
    <name type="scientific">Salmonella typhimurium (strain 14028s / SGSC 2262)</name>
    <dbReference type="NCBI Taxonomy" id="588858"/>
    <lineage>
        <taxon>Bacteria</taxon>
        <taxon>Pseudomonadati</taxon>
        <taxon>Pseudomonadota</taxon>
        <taxon>Gammaproteobacteria</taxon>
        <taxon>Enterobacterales</taxon>
        <taxon>Enterobacteriaceae</taxon>
        <taxon>Salmonella</taxon>
    </lineage>
</organism>
<keyword evidence="2" id="KW-1185">Reference proteome</keyword>
<dbReference type="Proteomes" id="UP000002695">
    <property type="component" value="Chromosome"/>
</dbReference>
<proteinExistence type="predicted"/>
<protein>
    <submittedName>
        <fullName evidence="1">Uncharacterized protein</fullName>
    </submittedName>
</protein>
<dbReference type="KEGG" id="seo:STM14_2988"/>
<reference evidence="1 2" key="1">
    <citation type="journal article" date="2010" name="J. Bacteriol.">
        <title>Short-term signatures of evolutionary change in the Salmonella enterica serovar typhimurium 14028 genome.</title>
        <authorList>
            <person name="Jarvik T."/>
            <person name="Smillie C."/>
            <person name="Groisman E.A."/>
            <person name="Ochman H."/>
        </authorList>
    </citation>
    <scope>NUCLEOTIDE SEQUENCE [LARGE SCALE GENOMIC DNA]</scope>
    <source>
        <strain evidence="2">14028s / SGSC 2262</strain>
    </source>
</reference>
<dbReference type="HOGENOM" id="CLU_3257494_0_0_6"/>
<dbReference type="AlphaFoldDB" id="A0A0F6B4H9"/>
<evidence type="ECO:0000313" key="2">
    <source>
        <dbReference type="Proteomes" id="UP000002695"/>
    </source>
</evidence>